<reference evidence="1" key="1">
    <citation type="journal article" date="2014" name="Front. Microbiol.">
        <title>High frequency of phylogenetically diverse reductive dehalogenase-homologous genes in deep subseafloor sedimentary metagenomes.</title>
        <authorList>
            <person name="Kawai M."/>
            <person name="Futagami T."/>
            <person name="Toyoda A."/>
            <person name="Takaki Y."/>
            <person name="Nishi S."/>
            <person name="Hori S."/>
            <person name="Arai W."/>
            <person name="Tsubouchi T."/>
            <person name="Morono Y."/>
            <person name="Uchiyama I."/>
            <person name="Ito T."/>
            <person name="Fujiyama A."/>
            <person name="Inagaki F."/>
            <person name="Takami H."/>
        </authorList>
    </citation>
    <scope>NUCLEOTIDE SEQUENCE</scope>
    <source>
        <strain evidence="1">Expedition CK06-06</strain>
    </source>
</reference>
<evidence type="ECO:0008006" key="2">
    <source>
        <dbReference type="Google" id="ProtNLM"/>
    </source>
</evidence>
<evidence type="ECO:0000313" key="1">
    <source>
        <dbReference type="EMBL" id="GAI91433.1"/>
    </source>
</evidence>
<name>X1SEP9_9ZZZZ</name>
<feature type="non-terminal residue" evidence="1">
    <location>
        <position position="105"/>
    </location>
</feature>
<proteinExistence type="predicted"/>
<dbReference type="EMBL" id="BARW01015154">
    <property type="protein sequence ID" value="GAI91433.1"/>
    <property type="molecule type" value="Genomic_DNA"/>
</dbReference>
<dbReference type="AlphaFoldDB" id="X1SEP9"/>
<organism evidence="1">
    <name type="scientific">marine sediment metagenome</name>
    <dbReference type="NCBI Taxonomy" id="412755"/>
    <lineage>
        <taxon>unclassified sequences</taxon>
        <taxon>metagenomes</taxon>
        <taxon>ecological metagenomes</taxon>
    </lineage>
</organism>
<comment type="caution">
    <text evidence="1">The sequence shown here is derived from an EMBL/GenBank/DDBJ whole genome shotgun (WGS) entry which is preliminary data.</text>
</comment>
<accession>X1SEP9</accession>
<sequence>MDTTKTRTILSRIVLLDADVIIDLHRYRIWEHIFNKNKILIPSIVLRREVYYYEDEYGLRHSIELLREVGKTITEVSITVDELRDFKSNFDRFIQEELDAGEQRP</sequence>
<protein>
    <recommendedName>
        <fullName evidence="2">PIN domain-containing protein</fullName>
    </recommendedName>
</protein>
<gene>
    <name evidence="1" type="ORF">S12H4_26670</name>
</gene>